<proteinExistence type="predicted"/>
<keyword evidence="3" id="KW-1185">Reference proteome</keyword>
<evidence type="ECO:0000313" key="3">
    <source>
        <dbReference type="Proteomes" id="UP000284779"/>
    </source>
</evidence>
<feature type="domain" description="LysR substrate-binding" evidence="1">
    <location>
        <begin position="41"/>
        <end position="99"/>
    </location>
</feature>
<dbReference type="InterPro" id="IPR005119">
    <property type="entry name" value="LysR_subst-bd"/>
</dbReference>
<dbReference type="Pfam" id="PF03466">
    <property type="entry name" value="LysR_substrate"/>
    <property type="match status" value="1"/>
</dbReference>
<reference evidence="2 3" key="1">
    <citation type="submission" date="2018-08" db="EMBL/GenBank/DDBJ databases">
        <title>A genome reference for cultivated species of the human gut microbiota.</title>
        <authorList>
            <person name="Zou Y."/>
            <person name="Xue W."/>
            <person name="Luo G."/>
        </authorList>
    </citation>
    <scope>NUCLEOTIDE SEQUENCE [LARGE SCALE GENOMIC DNA]</scope>
    <source>
        <strain evidence="2 3">AM44-11BH</strain>
    </source>
</reference>
<dbReference type="Proteomes" id="UP000284779">
    <property type="component" value="Unassembled WGS sequence"/>
</dbReference>
<sequence>MKDFVLLIVVLAAFIYGYFIMEKLDKFLEENQSQKLISDSKLRIGFETPAIIDSIADLLEQFSSEYPDYELNLFYGSASEIINGLGNNKLDFGFIIESHNDILKDEYCSLSLQIKQSVITPDSIDIAVHPINTIEKPARVIWQNDINCMKGLFVEKLRDFSECFLLSAICPNGKKE</sequence>
<gene>
    <name evidence="2" type="ORF">DW944_04185</name>
</gene>
<organism evidence="2 3">
    <name type="scientific">Eubacterium ventriosum</name>
    <dbReference type="NCBI Taxonomy" id="39496"/>
    <lineage>
        <taxon>Bacteria</taxon>
        <taxon>Bacillati</taxon>
        <taxon>Bacillota</taxon>
        <taxon>Clostridia</taxon>
        <taxon>Eubacteriales</taxon>
        <taxon>Eubacteriaceae</taxon>
        <taxon>Eubacterium</taxon>
    </lineage>
</organism>
<dbReference type="EMBL" id="QSFD01000003">
    <property type="protein sequence ID" value="RHA19544.1"/>
    <property type="molecule type" value="Genomic_DNA"/>
</dbReference>
<dbReference type="AlphaFoldDB" id="A0A413RAL5"/>
<dbReference type="SUPFAM" id="SSF53850">
    <property type="entry name" value="Periplasmic binding protein-like II"/>
    <property type="match status" value="1"/>
</dbReference>
<dbReference type="Gene3D" id="3.40.190.10">
    <property type="entry name" value="Periplasmic binding protein-like II"/>
    <property type="match status" value="1"/>
</dbReference>
<evidence type="ECO:0000313" key="2">
    <source>
        <dbReference type="EMBL" id="RHA19544.1"/>
    </source>
</evidence>
<protein>
    <submittedName>
        <fullName evidence="2">LysR family transcriptional regulator</fullName>
    </submittedName>
</protein>
<evidence type="ECO:0000259" key="1">
    <source>
        <dbReference type="Pfam" id="PF03466"/>
    </source>
</evidence>
<dbReference type="RefSeq" id="WP_117969932.1">
    <property type="nucleotide sequence ID" value="NZ_CAUBDO010000002.1"/>
</dbReference>
<name>A0A413RAL5_9FIRM</name>
<comment type="caution">
    <text evidence="2">The sequence shown here is derived from an EMBL/GenBank/DDBJ whole genome shotgun (WGS) entry which is preliminary data.</text>
</comment>
<accession>A0A413RAL5</accession>